<dbReference type="EMBL" id="JBAKAZ010000111">
    <property type="protein sequence ID" value="MEL0630902.1"/>
    <property type="molecule type" value="Genomic_DNA"/>
</dbReference>
<feature type="transmembrane region" description="Helical" evidence="1">
    <location>
        <begin position="53"/>
        <end position="73"/>
    </location>
</feature>
<sequence length="83" mass="9329">MSEKISIIYKTSIIFLLLTSIIMLYKGITVANLTSGTVYGGEFSMLITLSNQFSYFMVWLASLAFYLVANNIYKASFCIEDNS</sequence>
<dbReference type="Proteomes" id="UP001369082">
    <property type="component" value="Unassembled WGS sequence"/>
</dbReference>
<comment type="caution">
    <text evidence="2">The sequence shown here is derived from an EMBL/GenBank/DDBJ whole genome shotgun (WGS) entry which is preliminary data.</text>
</comment>
<keyword evidence="1" id="KW-0812">Transmembrane</keyword>
<evidence type="ECO:0000256" key="1">
    <source>
        <dbReference type="SAM" id="Phobius"/>
    </source>
</evidence>
<keyword evidence="3" id="KW-1185">Reference proteome</keyword>
<organism evidence="2 3">
    <name type="scientific">Psychromonas aquatilis</name>
    <dbReference type="NCBI Taxonomy" id="2005072"/>
    <lineage>
        <taxon>Bacteria</taxon>
        <taxon>Pseudomonadati</taxon>
        <taxon>Pseudomonadota</taxon>
        <taxon>Gammaproteobacteria</taxon>
        <taxon>Alteromonadales</taxon>
        <taxon>Psychromonadaceae</taxon>
        <taxon>Psychromonas</taxon>
    </lineage>
</organism>
<accession>A0ABU9GUA2</accession>
<protein>
    <submittedName>
        <fullName evidence="2">Uncharacterized protein</fullName>
    </submittedName>
</protein>
<reference evidence="2 3" key="1">
    <citation type="submission" date="2024-02" db="EMBL/GenBank/DDBJ databases">
        <title>Bacteria isolated from the canopy kelp, Nereocystis luetkeana.</title>
        <authorList>
            <person name="Pfister C.A."/>
            <person name="Younker I.T."/>
            <person name="Light S.H."/>
        </authorList>
    </citation>
    <scope>NUCLEOTIDE SEQUENCE [LARGE SCALE GENOMIC DNA]</scope>
    <source>
        <strain evidence="2 3">TI.1.05</strain>
    </source>
</reference>
<keyword evidence="1" id="KW-0472">Membrane</keyword>
<gene>
    <name evidence="2" type="ORF">V6256_14990</name>
</gene>
<evidence type="ECO:0000313" key="3">
    <source>
        <dbReference type="Proteomes" id="UP001369082"/>
    </source>
</evidence>
<dbReference type="RefSeq" id="WP_165724911.1">
    <property type="nucleotide sequence ID" value="NZ_JBAKAZ010000111.1"/>
</dbReference>
<feature type="transmembrane region" description="Helical" evidence="1">
    <location>
        <begin position="12"/>
        <end position="33"/>
    </location>
</feature>
<evidence type="ECO:0000313" key="2">
    <source>
        <dbReference type="EMBL" id="MEL0630902.1"/>
    </source>
</evidence>
<proteinExistence type="predicted"/>
<name>A0ABU9GUA2_9GAMM</name>
<keyword evidence="1" id="KW-1133">Transmembrane helix</keyword>